<dbReference type="Pfam" id="PF18962">
    <property type="entry name" value="Por_Secre_tail"/>
    <property type="match status" value="1"/>
</dbReference>
<evidence type="ECO:0000313" key="5">
    <source>
        <dbReference type="Proteomes" id="UP000198846"/>
    </source>
</evidence>
<keyword evidence="5" id="KW-1185">Reference proteome</keyword>
<protein>
    <submittedName>
        <fullName evidence="4">Por secretion system C-terminal sorting domain-containing protein</fullName>
    </submittedName>
</protein>
<dbReference type="Proteomes" id="UP000198846">
    <property type="component" value="Unassembled WGS sequence"/>
</dbReference>
<dbReference type="EMBL" id="FNQK01000014">
    <property type="protein sequence ID" value="SEA46160.1"/>
    <property type="molecule type" value="Genomic_DNA"/>
</dbReference>
<dbReference type="AlphaFoldDB" id="A0A1H4BDF3"/>
<dbReference type="RefSeq" id="WP_092135115.1">
    <property type="nucleotide sequence ID" value="NZ_FNQK01000014.1"/>
</dbReference>
<dbReference type="SUPFAM" id="SSF49785">
    <property type="entry name" value="Galactose-binding domain-like"/>
    <property type="match status" value="1"/>
</dbReference>
<keyword evidence="1 2" id="KW-0732">Signal</keyword>
<dbReference type="Gene3D" id="2.60.120.260">
    <property type="entry name" value="Galactose-binding domain-like"/>
    <property type="match status" value="1"/>
</dbReference>
<reference evidence="4 5" key="1">
    <citation type="submission" date="2016-10" db="EMBL/GenBank/DDBJ databases">
        <authorList>
            <person name="de Groot N.N."/>
        </authorList>
    </citation>
    <scope>NUCLEOTIDE SEQUENCE [LARGE SCALE GENOMIC DNA]</scope>
    <source>
        <strain evidence="4 5">DSM 23842</strain>
    </source>
</reference>
<feature type="chain" id="PRO_5011771103" evidence="2">
    <location>
        <begin position="20"/>
        <end position="249"/>
    </location>
</feature>
<evidence type="ECO:0000259" key="3">
    <source>
        <dbReference type="Pfam" id="PF18962"/>
    </source>
</evidence>
<feature type="domain" description="Secretion system C-terminal sorting" evidence="3">
    <location>
        <begin position="179"/>
        <end position="248"/>
    </location>
</feature>
<evidence type="ECO:0000313" key="4">
    <source>
        <dbReference type="EMBL" id="SEA46160.1"/>
    </source>
</evidence>
<evidence type="ECO:0000256" key="1">
    <source>
        <dbReference type="ARBA" id="ARBA00022729"/>
    </source>
</evidence>
<dbReference type="STRING" id="283786.SAMN04487990_11431"/>
<organism evidence="4 5">
    <name type="scientific">Bizionia paragorgiae</name>
    <dbReference type="NCBI Taxonomy" id="283786"/>
    <lineage>
        <taxon>Bacteria</taxon>
        <taxon>Pseudomonadati</taxon>
        <taxon>Bacteroidota</taxon>
        <taxon>Flavobacteriia</taxon>
        <taxon>Flavobacteriales</taxon>
        <taxon>Flavobacteriaceae</taxon>
        <taxon>Bizionia</taxon>
    </lineage>
</organism>
<dbReference type="NCBIfam" id="TIGR04183">
    <property type="entry name" value="Por_Secre_tail"/>
    <property type="match status" value="1"/>
</dbReference>
<name>A0A1H4BDF3_BIZPA</name>
<dbReference type="InterPro" id="IPR026444">
    <property type="entry name" value="Secre_tail"/>
</dbReference>
<gene>
    <name evidence="4" type="ORF">SAMN04487990_11431</name>
</gene>
<sequence length="249" mass="26558">MKTLYFIVCAVATLFTAAAQNELTNGGFETWTSGVPNGWNGSKTSLAASGISEYTSTAYEGSSALALFNASTNHKRFTNLAITATNEEYTLRYYAKGQGDIRTAFHDGTYSPYSAYTTFTGTEAWTLIESVFTPAAGPLEIIFSVRNGAGNGILIDKVVLVKTASLSADDFNQSEGFALYPNPTSTGFVNIKSATQGPISVSLYDVLGKQVIATTVNNNRLNISSLASGVYVMQLNQNGALTTKKLVIK</sequence>
<feature type="signal peptide" evidence="2">
    <location>
        <begin position="1"/>
        <end position="19"/>
    </location>
</feature>
<proteinExistence type="predicted"/>
<dbReference type="OrthoDB" id="1467228at2"/>
<accession>A0A1H4BDF3</accession>
<evidence type="ECO:0000256" key="2">
    <source>
        <dbReference type="SAM" id="SignalP"/>
    </source>
</evidence>
<dbReference type="InterPro" id="IPR008979">
    <property type="entry name" value="Galactose-bd-like_sf"/>
</dbReference>